<keyword evidence="16" id="KW-1185">Reference proteome</keyword>
<keyword evidence="11" id="KW-0325">Glycoprotein</keyword>
<keyword evidence="3" id="KW-0716">Sensory transduction</keyword>
<evidence type="ECO:0000256" key="12">
    <source>
        <dbReference type="ARBA" id="ARBA00023224"/>
    </source>
</evidence>
<evidence type="ECO:0000256" key="3">
    <source>
        <dbReference type="ARBA" id="ARBA00022606"/>
    </source>
</evidence>
<organism evidence="15 16">
    <name type="scientific">Pelobates cultripes</name>
    <name type="common">Western spadefoot toad</name>
    <dbReference type="NCBI Taxonomy" id="61616"/>
    <lineage>
        <taxon>Eukaryota</taxon>
        <taxon>Metazoa</taxon>
        <taxon>Chordata</taxon>
        <taxon>Craniata</taxon>
        <taxon>Vertebrata</taxon>
        <taxon>Euteleostomi</taxon>
        <taxon>Amphibia</taxon>
        <taxon>Batrachia</taxon>
        <taxon>Anura</taxon>
        <taxon>Pelobatoidea</taxon>
        <taxon>Pelobatidae</taxon>
        <taxon>Pelobates</taxon>
    </lineage>
</organism>
<dbReference type="Gene3D" id="1.20.1070.10">
    <property type="entry name" value="Rhodopsin 7-helix transmembrane proteins"/>
    <property type="match status" value="1"/>
</dbReference>
<evidence type="ECO:0000256" key="6">
    <source>
        <dbReference type="ARBA" id="ARBA00022989"/>
    </source>
</evidence>
<feature type="transmembrane region" description="Helical" evidence="13">
    <location>
        <begin position="272"/>
        <end position="292"/>
    </location>
</feature>
<feature type="transmembrane region" description="Helical" evidence="13">
    <location>
        <begin position="97"/>
        <end position="119"/>
    </location>
</feature>
<gene>
    <name evidence="15" type="ORF">PECUL_23A033897</name>
</gene>
<evidence type="ECO:0000256" key="8">
    <source>
        <dbReference type="ARBA" id="ARBA00023136"/>
    </source>
</evidence>
<feature type="transmembrane region" description="Helical" evidence="13">
    <location>
        <begin position="195"/>
        <end position="217"/>
    </location>
</feature>
<dbReference type="GO" id="GO:0004984">
    <property type="term" value="F:olfactory receptor activity"/>
    <property type="evidence" value="ECO:0007669"/>
    <property type="project" value="InterPro"/>
</dbReference>
<evidence type="ECO:0000256" key="5">
    <source>
        <dbReference type="ARBA" id="ARBA00022725"/>
    </source>
</evidence>
<dbReference type="InterPro" id="IPR000725">
    <property type="entry name" value="Olfact_rcpt"/>
</dbReference>
<feature type="transmembrane region" description="Helical" evidence="13">
    <location>
        <begin position="24"/>
        <end position="47"/>
    </location>
</feature>
<proteinExistence type="predicted"/>
<feature type="transmembrane region" description="Helical" evidence="13">
    <location>
        <begin position="238"/>
        <end position="257"/>
    </location>
</feature>
<keyword evidence="12" id="KW-0807">Transducer</keyword>
<evidence type="ECO:0000259" key="14">
    <source>
        <dbReference type="PROSITE" id="PS50262"/>
    </source>
</evidence>
<dbReference type="PROSITE" id="PS50262">
    <property type="entry name" value="G_PROTEIN_RECEP_F1_2"/>
    <property type="match status" value="1"/>
</dbReference>
<feature type="domain" description="G-protein coupled receptors family 1 profile" evidence="14">
    <location>
        <begin position="40"/>
        <end position="290"/>
    </location>
</feature>
<evidence type="ECO:0000256" key="7">
    <source>
        <dbReference type="ARBA" id="ARBA00023040"/>
    </source>
</evidence>
<keyword evidence="2" id="KW-1003">Cell membrane</keyword>
<dbReference type="Proteomes" id="UP001295444">
    <property type="component" value="Chromosome 04"/>
</dbReference>
<evidence type="ECO:0000313" key="16">
    <source>
        <dbReference type="Proteomes" id="UP001295444"/>
    </source>
</evidence>
<dbReference type="PANTHER" id="PTHR26451:SF860">
    <property type="entry name" value="ODORANT RECEPTOR-RELATED"/>
    <property type="match status" value="1"/>
</dbReference>
<keyword evidence="6 13" id="KW-1133">Transmembrane helix</keyword>
<evidence type="ECO:0000256" key="4">
    <source>
        <dbReference type="ARBA" id="ARBA00022692"/>
    </source>
</evidence>
<evidence type="ECO:0000313" key="15">
    <source>
        <dbReference type="EMBL" id="CAH2283604.1"/>
    </source>
</evidence>
<evidence type="ECO:0000256" key="9">
    <source>
        <dbReference type="ARBA" id="ARBA00023157"/>
    </source>
</evidence>
<evidence type="ECO:0000256" key="11">
    <source>
        <dbReference type="ARBA" id="ARBA00023180"/>
    </source>
</evidence>
<dbReference type="PANTHER" id="PTHR26451">
    <property type="entry name" value="G_PROTEIN_RECEP_F1_2 DOMAIN-CONTAINING PROTEIN"/>
    <property type="match status" value="1"/>
</dbReference>
<keyword evidence="5" id="KW-0552">Olfaction</keyword>
<name>A0AAD1RXR6_PELCU</name>
<dbReference type="InterPro" id="IPR000276">
    <property type="entry name" value="GPCR_Rhodpsn"/>
</dbReference>
<dbReference type="GO" id="GO:0004930">
    <property type="term" value="F:G protein-coupled receptor activity"/>
    <property type="evidence" value="ECO:0007669"/>
    <property type="project" value="UniProtKB-KW"/>
</dbReference>
<keyword evidence="9" id="KW-1015">Disulfide bond</keyword>
<sequence length="318" mass="36020">MENGSLITVNIILIGLEEMQRFKYLYAVISFGVYVANILLSFILVFIIWTEPTLHEPMYIFICNVIINGMFGSTVFLPKLTIDMLSGYTTISIHGCLIQAFFINSITCAEMLTFAVMAYDRFLAVGHPLRYPTYMTNGKALTCLTVIWIFSFTIEVAIVMLAARLTLCNMNMNNVYCEVMSFLKLACGSTVLNDIVGSTLAIVVIIFTYVVAIYSYIRTFIICLKIAKDECQKALHTLITHLMAFSLFMFGSLFVLLRHRLNFGAVSPNVHLILPILGFTIVITMNPVIYGLRTKALKNKFVHYIHRKTHPRDRSIPD</sequence>
<comment type="subcellular location">
    <subcellularLocation>
        <location evidence="1">Cell membrane</location>
        <topology evidence="1">Multi-pass membrane protein</topology>
    </subcellularLocation>
</comment>
<evidence type="ECO:0000256" key="13">
    <source>
        <dbReference type="SAM" id="Phobius"/>
    </source>
</evidence>
<evidence type="ECO:0000256" key="1">
    <source>
        <dbReference type="ARBA" id="ARBA00004651"/>
    </source>
</evidence>
<feature type="transmembrane region" description="Helical" evidence="13">
    <location>
        <begin position="59"/>
        <end position="77"/>
    </location>
</feature>
<dbReference type="SUPFAM" id="SSF81321">
    <property type="entry name" value="Family A G protein-coupled receptor-like"/>
    <property type="match status" value="1"/>
</dbReference>
<accession>A0AAD1RXR6</accession>
<feature type="transmembrane region" description="Helical" evidence="13">
    <location>
        <begin position="140"/>
        <end position="163"/>
    </location>
</feature>
<evidence type="ECO:0000256" key="2">
    <source>
        <dbReference type="ARBA" id="ARBA00022475"/>
    </source>
</evidence>
<dbReference type="AlphaFoldDB" id="A0AAD1RXR6"/>
<protein>
    <submittedName>
        <fullName evidence="15">Olfactory receptor 1020-like</fullName>
    </submittedName>
</protein>
<keyword evidence="10 15" id="KW-0675">Receptor</keyword>
<keyword evidence="4 13" id="KW-0812">Transmembrane</keyword>
<dbReference type="GO" id="GO:0005886">
    <property type="term" value="C:plasma membrane"/>
    <property type="evidence" value="ECO:0007669"/>
    <property type="project" value="UniProtKB-SubCell"/>
</dbReference>
<dbReference type="FunFam" id="1.20.1070.10:FF:000024">
    <property type="entry name" value="Olfactory receptor"/>
    <property type="match status" value="1"/>
</dbReference>
<dbReference type="GO" id="GO:0005549">
    <property type="term" value="F:odorant binding"/>
    <property type="evidence" value="ECO:0007669"/>
    <property type="project" value="TreeGrafter"/>
</dbReference>
<dbReference type="EMBL" id="OW240915">
    <property type="protein sequence ID" value="CAH2283604.1"/>
    <property type="molecule type" value="Genomic_DNA"/>
</dbReference>
<dbReference type="InterPro" id="IPR052921">
    <property type="entry name" value="GPCR1_Superfamily_Member"/>
</dbReference>
<dbReference type="PRINTS" id="PR00245">
    <property type="entry name" value="OLFACTORYR"/>
</dbReference>
<reference evidence="15" key="1">
    <citation type="submission" date="2022-03" db="EMBL/GenBank/DDBJ databases">
        <authorList>
            <person name="Alioto T."/>
            <person name="Alioto T."/>
            <person name="Gomez Garrido J."/>
        </authorList>
    </citation>
    <scope>NUCLEOTIDE SEQUENCE</scope>
</reference>
<keyword evidence="7" id="KW-0297">G-protein coupled receptor</keyword>
<dbReference type="PRINTS" id="PR00237">
    <property type="entry name" value="GPCRRHODOPSN"/>
</dbReference>
<evidence type="ECO:0000256" key="10">
    <source>
        <dbReference type="ARBA" id="ARBA00023170"/>
    </source>
</evidence>
<dbReference type="InterPro" id="IPR017452">
    <property type="entry name" value="GPCR_Rhodpsn_7TM"/>
</dbReference>
<keyword evidence="8 13" id="KW-0472">Membrane</keyword>
<dbReference type="Pfam" id="PF13853">
    <property type="entry name" value="7tm_4"/>
    <property type="match status" value="1"/>
</dbReference>